<dbReference type="InterPro" id="IPR013525">
    <property type="entry name" value="ABC2_TM"/>
</dbReference>
<feature type="domain" description="ABC-2 type transporter transmembrane" evidence="7">
    <location>
        <begin position="55"/>
        <end position="245"/>
    </location>
</feature>
<comment type="caution">
    <text evidence="8">The sequence shown here is derived from an EMBL/GenBank/DDBJ whole genome shotgun (WGS) entry which is preliminary data.</text>
</comment>
<dbReference type="InterPro" id="IPR000412">
    <property type="entry name" value="ABC_2_transport"/>
</dbReference>
<protein>
    <submittedName>
        <fullName evidence="8">ABC transporter permease</fullName>
    </submittedName>
</protein>
<proteinExistence type="inferred from homology"/>
<feature type="transmembrane region" description="Helical" evidence="6">
    <location>
        <begin position="63"/>
        <end position="85"/>
    </location>
</feature>
<evidence type="ECO:0000259" key="7">
    <source>
        <dbReference type="Pfam" id="PF12698"/>
    </source>
</evidence>
<feature type="transmembrane region" description="Helical" evidence="6">
    <location>
        <begin position="106"/>
        <end position="129"/>
    </location>
</feature>
<dbReference type="EMBL" id="JARYGX010000023">
    <property type="protein sequence ID" value="MDH7453961.1"/>
    <property type="molecule type" value="Genomic_DNA"/>
</dbReference>
<evidence type="ECO:0000256" key="1">
    <source>
        <dbReference type="ARBA" id="ARBA00004141"/>
    </source>
</evidence>
<dbReference type="PRINTS" id="PR00164">
    <property type="entry name" value="ABC2TRNSPORT"/>
</dbReference>
<sequence>MNANALPASRAWRAYALEARCELLRMLREPAFCIPVIVFPALFYVLFGVLLNRGNAGAAQYLLASYGVFGVIGAAMFGFGVSIATDRDRGYLRLRRALPTPPGALLLARMAMAALFALLISLLLAVLAAGLAGVRLAPGQWLGLLAVNVAGVLPFAAIGLWVGSTVSGNAAPVVLNVLYLPMAFLSGLWLPLSMLPDWLARLGPAWPAYHLAQLAQKVVGHDDGGPAWLHALVLAVVAGVFFVLARRRLAAAD</sequence>
<dbReference type="InterPro" id="IPR051784">
    <property type="entry name" value="Nod_factor_ABC_transporter"/>
</dbReference>
<reference evidence="8" key="2">
    <citation type="submission" date="2023-04" db="EMBL/GenBank/DDBJ databases">
        <authorList>
            <person name="Sun J.-Q."/>
        </authorList>
    </citation>
    <scope>NUCLEOTIDE SEQUENCE</scope>
    <source>
        <strain evidence="8">CC-YY355</strain>
    </source>
</reference>
<comment type="similarity">
    <text evidence="2">Belongs to the ABC-2 integral membrane protein family.</text>
</comment>
<keyword evidence="5 6" id="KW-0472">Membrane</keyword>
<reference evidence="8" key="1">
    <citation type="journal article" date="2007" name="Int. J. Syst. Evol. Microbiol.">
        <title>Luteimonas composti sp. nov., a moderately thermophilic bacterium isolated from food waste.</title>
        <authorList>
            <person name="Young C.C."/>
            <person name="Kampfer P."/>
            <person name="Chen W.M."/>
            <person name="Yen W.S."/>
            <person name="Arun A.B."/>
            <person name="Lai W.A."/>
            <person name="Shen F.T."/>
            <person name="Rekha P.D."/>
            <person name="Lin K.Y."/>
            <person name="Chou J.H."/>
        </authorList>
    </citation>
    <scope>NUCLEOTIDE SEQUENCE</scope>
    <source>
        <strain evidence="8">CC-YY355</strain>
    </source>
</reference>
<dbReference type="RefSeq" id="WP_280943169.1">
    <property type="nucleotide sequence ID" value="NZ_JARYGX010000023.1"/>
</dbReference>
<organism evidence="8 9">
    <name type="scientific">Luteimonas composti</name>
    <dbReference type="NCBI Taxonomy" id="398257"/>
    <lineage>
        <taxon>Bacteria</taxon>
        <taxon>Pseudomonadati</taxon>
        <taxon>Pseudomonadota</taxon>
        <taxon>Gammaproteobacteria</taxon>
        <taxon>Lysobacterales</taxon>
        <taxon>Lysobacteraceae</taxon>
        <taxon>Luteimonas</taxon>
    </lineage>
</organism>
<gene>
    <name evidence="8" type="ORF">QF205_12915</name>
</gene>
<keyword evidence="3 6" id="KW-0812">Transmembrane</keyword>
<evidence type="ECO:0000256" key="4">
    <source>
        <dbReference type="ARBA" id="ARBA00022989"/>
    </source>
</evidence>
<evidence type="ECO:0000256" key="3">
    <source>
        <dbReference type="ARBA" id="ARBA00022692"/>
    </source>
</evidence>
<accession>A0ABT6MTJ0</accession>
<dbReference type="Proteomes" id="UP001160550">
    <property type="component" value="Unassembled WGS sequence"/>
</dbReference>
<feature type="transmembrane region" description="Helical" evidence="6">
    <location>
        <begin position="32"/>
        <end position="51"/>
    </location>
</feature>
<dbReference type="PANTHER" id="PTHR43229">
    <property type="entry name" value="NODULATION PROTEIN J"/>
    <property type="match status" value="1"/>
</dbReference>
<keyword evidence="4 6" id="KW-1133">Transmembrane helix</keyword>
<evidence type="ECO:0000256" key="2">
    <source>
        <dbReference type="ARBA" id="ARBA00007783"/>
    </source>
</evidence>
<evidence type="ECO:0000313" key="8">
    <source>
        <dbReference type="EMBL" id="MDH7453961.1"/>
    </source>
</evidence>
<feature type="transmembrane region" description="Helical" evidence="6">
    <location>
        <begin position="141"/>
        <end position="161"/>
    </location>
</feature>
<dbReference type="Pfam" id="PF12698">
    <property type="entry name" value="ABC2_membrane_3"/>
    <property type="match status" value="1"/>
</dbReference>
<dbReference type="PIRSF" id="PIRSF006648">
    <property type="entry name" value="DrrB"/>
    <property type="match status" value="1"/>
</dbReference>
<name>A0ABT6MTJ0_9GAMM</name>
<feature type="transmembrane region" description="Helical" evidence="6">
    <location>
        <begin position="173"/>
        <end position="192"/>
    </location>
</feature>
<evidence type="ECO:0000313" key="9">
    <source>
        <dbReference type="Proteomes" id="UP001160550"/>
    </source>
</evidence>
<evidence type="ECO:0000256" key="6">
    <source>
        <dbReference type="SAM" id="Phobius"/>
    </source>
</evidence>
<dbReference type="PANTHER" id="PTHR43229:SF3">
    <property type="entry name" value="ABC-TYPE MULTIDRUG TRANSPORT SYSTEM, PERMEASE COMPONENT"/>
    <property type="match status" value="1"/>
</dbReference>
<keyword evidence="9" id="KW-1185">Reference proteome</keyword>
<comment type="subcellular location">
    <subcellularLocation>
        <location evidence="1">Membrane</location>
        <topology evidence="1">Multi-pass membrane protein</topology>
    </subcellularLocation>
</comment>
<feature type="transmembrane region" description="Helical" evidence="6">
    <location>
        <begin position="227"/>
        <end position="245"/>
    </location>
</feature>
<evidence type="ECO:0000256" key="5">
    <source>
        <dbReference type="ARBA" id="ARBA00023136"/>
    </source>
</evidence>